<evidence type="ECO:0000313" key="1">
    <source>
        <dbReference type="EMBL" id="EHK74246.1"/>
    </source>
</evidence>
<reference evidence="1 2" key="1">
    <citation type="journal article" date="2012" name="J. Bacteriol.">
        <title>Draft Genome Sequence of Sinorhizobium meliloti CCNWSX0020, a Nitrogen-Fixing Symbiont with Copper Tolerance Capability Isolated from Lead-Zinc Mine Tailings.</title>
        <authorList>
            <person name="Li Z."/>
            <person name="Ma Z."/>
            <person name="Hao X."/>
            <person name="Wei G."/>
        </authorList>
    </citation>
    <scope>NUCLEOTIDE SEQUENCE [LARGE SCALE GENOMIC DNA]</scope>
    <source>
        <strain evidence="1 2">CCNWSX0020</strain>
    </source>
</reference>
<sequence length="33" mass="3866">MRRAYRVHEGSLGEERRSVGTAEGREILNNQMY</sequence>
<organism evidence="1 2">
    <name type="scientific">Sinorhizobium meliloti CCNWSX0020</name>
    <dbReference type="NCBI Taxonomy" id="1107881"/>
    <lineage>
        <taxon>Bacteria</taxon>
        <taxon>Pseudomonadati</taxon>
        <taxon>Pseudomonadota</taxon>
        <taxon>Alphaproteobacteria</taxon>
        <taxon>Hyphomicrobiales</taxon>
        <taxon>Rhizobiaceae</taxon>
        <taxon>Sinorhizobium/Ensifer group</taxon>
        <taxon>Sinorhizobium</taxon>
    </lineage>
</organism>
<name>H0G8Z1_RHIML</name>
<dbReference type="AlphaFoldDB" id="H0G8Z1"/>
<protein>
    <submittedName>
        <fullName evidence="1">Uncharacterized protein</fullName>
    </submittedName>
</protein>
<gene>
    <name evidence="1" type="ORF">SM0020_29940</name>
</gene>
<dbReference type="Proteomes" id="UP000004038">
    <property type="component" value="Unassembled WGS sequence"/>
</dbReference>
<feature type="non-terminal residue" evidence="1">
    <location>
        <position position="33"/>
    </location>
</feature>
<proteinExistence type="predicted"/>
<dbReference type="EMBL" id="AGVV01000095">
    <property type="protein sequence ID" value="EHK74246.1"/>
    <property type="molecule type" value="Genomic_DNA"/>
</dbReference>
<evidence type="ECO:0000313" key="2">
    <source>
        <dbReference type="Proteomes" id="UP000004038"/>
    </source>
</evidence>
<accession>H0G8Z1</accession>